<dbReference type="Pfam" id="PF11887">
    <property type="entry name" value="Mce4_CUP1"/>
    <property type="match status" value="1"/>
</dbReference>
<organism evidence="5 6">
    <name type="scientific">Mycobacterium xenopi</name>
    <dbReference type="NCBI Taxonomy" id="1789"/>
    <lineage>
        <taxon>Bacteria</taxon>
        <taxon>Bacillati</taxon>
        <taxon>Actinomycetota</taxon>
        <taxon>Actinomycetes</taxon>
        <taxon>Mycobacteriales</taxon>
        <taxon>Mycobacteriaceae</taxon>
        <taxon>Mycobacterium</taxon>
    </lineage>
</organism>
<feature type="signal peptide" evidence="2">
    <location>
        <begin position="1"/>
        <end position="25"/>
    </location>
</feature>
<dbReference type="KEGG" id="mxe:MYXE_11190"/>
<feature type="domain" description="Mce/MlaD" evidence="3">
    <location>
        <begin position="43"/>
        <end position="117"/>
    </location>
</feature>
<feature type="compositionally biased region" description="Pro residues" evidence="1">
    <location>
        <begin position="370"/>
        <end position="384"/>
    </location>
</feature>
<accession>A0AAD1GZ17</accession>
<dbReference type="InterPro" id="IPR005693">
    <property type="entry name" value="Mce"/>
</dbReference>
<keyword evidence="2" id="KW-0732">Signal</keyword>
<dbReference type="PANTHER" id="PTHR33371">
    <property type="entry name" value="INTERMEMBRANE PHOSPHOLIPID TRANSPORT SYSTEM BINDING PROTEIN MLAD-RELATED"/>
    <property type="match status" value="1"/>
</dbReference>
<evidence type="ECO:0000313" key="6">
    <source>
        <dbReference type="Proteomes" id="UP000464624"/>
    </source>
</evidence>
<feature type="chain" id="PRO_5041909781" evidence="2">
    <location>
        <begin position="26"/>
        <end position="397"/>
    </location>
</feature>
<dbReference type="Proteomes" id="UP000464624">
    <property type="component" value="Chromosome"/>
</dbReference>
<evidence type="ECO:0000259" key="4">
    <source>
        <dbReference type="Pfam" id="PF11887"/>
    </source>
</evidence>
<gene>
    <name evidence="5" type="ORF">MYXE_11190</name>
</gene>
<dbReference type="PROSITE" id="PS51257">
    <property type="entry name" value="PROKAR_LIPOPROTEIN"/>
    <property type="match status" value="1"/>
</dbReference>
<feature type="region of interest" description="Disordered" evidence="1">
    <location>
        <begin position="367"/>
        <end position="397"/>
    </location>
</feature>
<sequence>MMRLVRRVLAIGCCALLSVTGCAFHGLNSLPLPGAVGRGPGANIYHVEIPNVSTLESNSPVMIDDVVVGSVGPMRVKDWHADVEISVKRDVVVPANAVASVGQTSLLGSMHLELNPPLGQPGIGRLQPGATIPLNRSSTYPSTEQTLSSLSIVVNGGGLGQIGEIVHNFSAALSGRESAVRDLINRLDTFVGTLDQQRDNIVASIQALNRLSTTFAGQRDALTRALRKVPPALDVLIKERPRFTAALDKLRVFSNTATGLINDTQADLVKNLKNLEPTIRALADVGPELDTAIAAATVFPFTQNFVDRAVRGDYFNLHVDLDLSIPRLKRGLLLGTHWGQLDMPLVPAPGEPYYLNYTLDPLHAGVAPRLPGPPPPGAAPPTGPTPQLTGPLLEGGG</sequence>
<proteinExistence type="predicted"/>
<feature type="domain" description="Mammalian cell entry C-terminal" evidence="4">
    <location>
        <begin position="125"/>
        <end position="296"/>
    </location>
</feature>
<dbReference type="InterPro" id="IPR052336">
    <property type="entry name" value="MlaD_Phospholipid_Transporter"/>
</dbReference>
<dbReference type="NCBIfam" id="TIGR00996">
    <property type="entry name" value="Mtu_fam_mce"/>
    <property type="match status" value="1"/>
</dbReference>
<feature type="compositionally biased region" description="Low complexity" evidence="1">
    <location>
        <begin position="385"/>
        <end position="397"/>
    </location>
</feature>
<evidence type="ECO:0000313" key="5">
    <source>
        <dbReference type="EMBL" id="BBU21330.1"/>
    </source>
</evidence>
<dbReference type="InterPro" id="IPR003399">
    <property type="entry name" value="Mce/MlaD"/>
</dbReference>
<dbReference type="EMBL" id="AP022314">
    <property type="protein sequence ID" value="BBU21330.1"/>
    <property type="molecule type" value="Genomic_DNA"/>
</dbReference>
<evidence type="ECO:0000256" key="2">
    <source>
        <dbReference type="SAM" id="SignalP"/>
    </source>
</evidence>
<name>A0AAD1GZ17_MYCXE</name>
<dbReference type="GO" id="GO:0005576">
    <property type="term" value="C:extracellular region"/>
    <property type="evidence" value="ECO:0007669"/>
    <property type="project" value="TreeGrafter"/>
</dbReference>
<dbReference type="Pfam" id="PF02470">
    <property type="entry name" value="MlaD"/>
    <property type="match status" value="1"/>
</dbReference>
<dbReference type="AlphaFoldDB" id="A0AAD1GZ17"/>
<reference evidence="5 6" key="1">
    <citation type="submission" date="2019-12" db="EMBL/GenBank/DDBJ databases">
        <title>Complete genome sequence of Mycolicibacterium xenopi str. JCM15661T.</title>
        <authorList>
            <person name="Yoshida M."/>
            <person name="Fukano H."/>
            <person name="Asakura T."/>
            <person name="Hoshino Y."/>
        </authorList>
    </citation>
    <scope>NUCLEOTIDE SEQUENCE [LARGE SCALE GENOMIC DNA]</scope>
    <source>
        <strain evidence="5 6">JCM 15661T</strain>
    </source>
</reference>
<evidence type="ECO:0000259" key="3">
    <source>
        <dbReference type="Pfam" id="PF02470"/>
    </source>
</evidence>
<protein>
    <submittedName>
        <fullName evidence="5">Virulence factor Mce</fullName>
    </submittedName>
</protein>
<evidence type="ECO:0000256" key="1">
    <source>
        <dbReference type="SAM" id="MobiDB-lite"/>
    </source>
</evidence>
<dbReference type="InterPro" id="IPR024516">
    <property type="entry name" value="Mce_C"/>
</dbReference>
<dbReference type="PANTHER" id="PTHR33371:SF15">
    <property type="entry name" value="LIPOPROTEIN LPRN"/>
    <property type="match status" value="1"/>
</dbReference>